<evidence type="ECO:0000313" key="1">
    <source>
        <dbReference type="EMBL" id="SEA92723.1"/>
    </source>
</evidence>
<dbReference type="STRING" id="1033731.SAMN05444145_10975"/>
<accession>A0A1H4F610</accession>
<evidence type="ECO:0008006" key="3">
    <source>
        <dbReference type="Google" id="ProtNLM"/>
    </source>
</evidence>
<name>A0A1H4F610_9BACT</name>
<evidence type="ECO:0000313" key="2">
    <source>
        <dbReference type="Proteomes" id="UP000183253"/>
    </source>
</evidence>
<sequence length="315" mass="35281">MTERLLIAYTLLTALATAALLGALCASELQARRRCGRDAVLGSRYLRILMLYLLSGEGPVPRFPMIRRAGARRLLAETVAGLTGVTYGLDTAPLRRVVSAYGLDRWLLGRVRRTFGCRRARNLMLLARMPLDGAVAARAARYVRSRNRRVRFQALMVQLAADPSAALRLMAEYPAPFSACEVGEILILLRRGMLPIAYGPLVESPCRNLRIVGLSIVRQFGIEEAEPQLLRIVAGDEVPELGREALYTLCALRRPLTRRRVSRRLAVMSSAERKALMRYMAAEGYSPGLLRRLFDARRERSYCESLVQSYKRSLA</sequence>
<keyword evidence="2" id="KW-1185">Reference proteome</keyword>
<proteinExistence type="predicted"/>
<dbReference type="EMBL" id="FNRI01000009">
    <property type="protein sequence ID" value="SEA92723.1"/>
    <property type="molecule type" value="Genomic_DNA"/>
</dbReference>
<reference evidence="1 2" key="1">
    <citation type="submission" date="2016-10" db="EMBL/GenBank/DDBJ databases">
        <authorList>
            <person name="de Groot N.N."/>
        </authorList>
    </citation>
    <scope>NUCLEOTIDE SEQUENCE [LARGE SCALE GENOMIC DNA]</scope>
    <source>
        <strain evidence="1 2">DSM 25383</strain>
    </source>
</reference>
<dbReference type="OrthoDB" id="1004771at2"/>
<protein>
    <recommendedName>
        <fullName evidence="3">HEAT repeat-containing protein</fullName>
    </recommendedName>
</protein>
<organism evidence="1 2">
    <name type="scientific">Alistipes timonensis JC136</name>
    <dbReference type="NCBI Taxonomy" id="1033731"/>
    <lineage>
        <taxon>Bacteria</taxon>
        <taxon>Pseudomonadati</taxon>
        <taxon>Bacteroidota</taxon>
        <taxon>Bacteroidia</taxon>
        <taxon>Bacteroidales</taxon>
        <taxon>Rikenellaceae</taxon>
        <taxon>Alistipes</taxon>
    </lineage>
</organism>
<gene>
    <name evidence="1" type="ORF">SAMN05444145_10975</name>
</gene>
<dbReference type="Proteomes" id="UP000183253">
    <property type="component" value="Unassembled WGS sequence"/>
</dbReference>
<dbReference type="RefSeq" id="WP_010265816.1">
    <property type="nucleotide sequence ID" value="NZ_CAEG01000017.1"/>
</dbReference>
<dbReference type="AlphaFoldDB" id="A0A1H4F610"/>